<dbReference type="STRING" id="1206466.K0K6S9"/>
<dbReference type="Proteomes" id="UP000009328">
    <property type="component" value="Unassembled WGS sequence"/>
</dbReference>
<evidence type="ECO:0000256" key="6">
    <source>
        <dbReference type="SAM" id="MobiDB-lite"/>
    </source>
</evidence>
<dbReference type="HOGENOM" id="CLU_000960_22_3_1"/>
<dbReference type="PANTHER" id="PTHR23501">
    <property type="entry name" value="MAJOR FACILITATOR SUPERFAMILY"/>
    <property type="match status" value="1"/>
</dbReference>
<evidence type="ECO:0000256" key="3">
    <source>
        <dbReference type="ARBA" id="ARBA00022692"/>
    </source>
</evidence>
<dbReference type="Gene3D" id="1.20.1250.20">
    <property type="entry name" value="MFS general substrate transporter like domains"/>
    <property type="match status" value="1"/>
</dbReference>
<feature type="transmembrane region" description="Helical" evidence="7">
    <location>
        <begin position="109"/>
        <end position="127"/>
    </location>
</feature>
<protein>
    <submittedName>
        <fullName evidence="9">Vacuolar basic amino acid transporter 1</fullName>
    </submittedName>
</protein>
<evidence type="ECO:0000256" key="1">
    <source>
        <dbReference type="ARBA" id="ARBA00004141"/>
    </source>
</evidence>
<comment type="subcellular location">
    <subcellularLocation>
        <location evidence="1">Membrane</location>
        <topology evidence="1">Multi-pass membrane protein</topology>
    </subcellularLocation>
</comment>
<dbReference type="InterPro" id="IPR036259">
    <property type="entry name" value="MFS_trans_sf"/>
</dbReference>
<evidence type="ECO:0000313" key="10">
    <source>
        <dbReference type="Proteomes" id="UP000009328"/>
    </source>
</evidence>
<keyword evidence="3 7" id="KW-0812">Transmembrane</keyword>
<feature type="transmembrane region" description="Helical" evidence="7">
    <location>
        <begin position="403"/>
        <end position="429"/>
    </location>
</feature>
<feature type="transmembrane region" description="Helical" evidence="7">
    <location>
        <begin position="334"/>
        <end position="353"/>
    </location>
</feature>
<dbReference type="EMBL" id="CAIF01000001">
    <property type="protein sequence ID" value="CCH40615.1"/>
    <property type="molecule type" value="Genomic_DNA"/>
</dbReference>
<dbReference type="SUPFAM" id="SSF103473">
    <property type="entry name" value="MFS general substrate transporter"/>
    <property type="match status" value="1"/>
</dbReference>
<feature type="transmembrane region" description="Helical" evidence="7">
    <location>
        <begin position="42"/>
        <end position="67"/>
    </location>
</feature>
<dbReference type="InterPro" id="IPR020846">
    <property type="entry name" value="MFS_dom"/>
</dbReference>
<dbReference type="PROSITE" id="PS50850">
    <property type="entry name" value="MFS"/>
    <property type="match status" value="1"/>
</dbReference>
<feature type="transmembrane region" description="Helical" evidence="7">
    <location>
        <begin position="441"/>
        <end position="459"/>
    </location>
</feature>
<feature type="transmembrane region" description="Helical" evidence="7">
    <location>
        <begin position="198"/>
        <end position="215"/>
    </location>
</feature>
<proteinExistence type="inferred from homology"/>
<dbReference type="eggNOG" id="KOG0254">
    <property type="taxonomic scope" value="Eukaryota"/>
</dbReference>
<evidence type="ECO:0000313" key="9">
    <source>
        <dbReference type="EMBL" id="CCH40615.1"/>
    </source>
</evidence>
<dbReference type="InParanoid" id="K0K6S9"/>
<dbReference type="Pfam" id="PF07690">
    <property type="entry name" value="MFS_1"/>
    <property type="match status" value="1"/>
</dbReference>
<feature type="transmembrane region" description="Helical" evidence="7">
    <location>
        <begin position="517"/>
        <end position="540"/>
    </location>
</feature>
<comment type="similarity">
    <text evidence="2">Belongs to the major facilitator superfamily.</text>
</comment>
<dbReference type="GO" id="GO:0000329">
    <property type="term" value="C:fungal-type vacuole membrane"/>
    <property type="evidence" value="ECO:0007669"/>
    <property type="project" value="TreeGrafter"/>
</dbReference>
<evidence type="ECO:0000259" key="8">
    <source>
        <dbReference type="PROSITE" id="PS50850"/>
    </source>
</evidence>
<reference evidence="9 10" key="1">
    <citation type="journal article" date="2012" name="Eukaryot. Cell">
        <title>Draft genome sequence of Wickerhamomyces ciferrii NRRL Y-1031 F-60-10.</title>
        <authorList>
            <person name="Schneider J."/>
            <person name="Andrea H."/>
            <person name="Blom J."/>
            <person name="Jaenicke S."/>
            <person name="Ruckert C."/>
            <person name="Schorsch C."/>
            <person name="Szczepanowski R."/>
            <person name="Farwick M."/>
            <person name="Goesmann A."/>
            <person name="Puhler A."/>
            <person name="Schaffer S."/>
            <person name="Tauch A."/>
            <person name="Kohler T."/>
            <person name="Brinkrolf K."/>
        </authorList>
    </citation>
    <scope>NUCLEOTIDE SEQUENCE [LARGE SCALE GENOMIC DNA]</scope>
    <source>
        <strain evidence="10">ATCC 14091 / BCRC 22168 / CBS 111 / JCM 3599 / NBRC 0793 / NRRL Y-1031 F-60-10</strain>
    </source>
</reference>
<organism evidence="9 10">
    <name type="scientific">Wickerhamomyces ciferrii (strain ATCC 14091 / BCRC 22168 / CBS 111 / JCM 3599 / NBRC 0793 / NRRL Y-1031 F-60-10)</name>
    <name type="common">Yeast</name>
    <name type="synonym">Pichia ciferrii</name>
    <dbReference type="NCBI Taxonomy" id="1206466"/>
    <lineage>
        <taxon>Eukaryota</taxon>
        <taxon>Fungi</taxon>
        <taxon>Dikarya</taxon>
        <taxon>Ascomycota</taxon>
        <taxon>Saccharomycotina</taxon>
        <taxon>Saccharomycetes</taxon>
        <taxon>Phaffomycetales</taxon>
        <taxon>Wickerhamomycetaceae</taxon>
        <taxon>Wickerhamomyces</taxon>
    </lineage>
</organism>
<dbReference type="AlphaFoldDB" id="K0K6S9"/>
<keyword evidence="4 7" id="KW-1133">Transmembrane helix</keyword>
<dbReference type="FunCoup" id="K0K6S9">
    <property type="interactions" value="20"/>
</dbReference>
<feature type="transmembrane region" description="Helical" evidence="7">
    <location>
        <begin position="260"/>
        <end position="281"/>
    </location>
</feature>
<keyword evidence="10" id="KW-1185">Reference proteome</keyword>
<feature type="transmembrane region" description="Helical" evidence="7">
    <location>
        <begin position="139"/>
        <end position="160"/>
    </location>
</feature>
<keyword evidence="5 7" id="KW-0472">Membrane</keyword>
<evidence type="ECO:0000256" key="2">
    <source>
        <dbReference type="ARBA" id="ARBA00008335"/>
    </source>
</evidence>
<feature type="transmembrane region" description="Helical" evidence="7">
    <location>
        <begin position="236"/>
        <end position="254"/>
    </location>
</feature>
<feature type="transmembrane region" description="Helical" evidence="7">
    <location>
        <begin position="365"/>
        <end position="383"/>
    </location>
</feature>
<sequence>MTENQNGSRGSTPESQLLDSDSSNLRYTTIEQENEAIKEYNLWLILPALWAGSFLAAVDGTVVANIMGPIAADFKQENLKSWIATSYLLTNTAFQPLYGKVSDIIGRKYALMFAQFTFGLGCFLSIFSQNIFQFALSRAVSGIGGGGLSAMSSIIVSDIVDTKNRGLFQGYANLNYALGQTLGAPLGAILLTSIGWRWVFGAQVPCVVFCMFMAYKNVNIGQEKPFTKENLTRIDFGGSITLVISITSFLLLLSTDLNRVILGIVFVLAAILFVYIEKYIAKEQILPSDLVKGILGICGISSFAGSFVLNGSIFGIPSFLQIVQDQSSKKSGGFLTFIVLSVSIGSLTSGFLLKRIQIEVKKLSLWISFASVTFILFGFAFIFRSIVTPEPYDSTNSWKLSLIIGLTILGFGYGSYLVSLLITVVAITGKEGQAAATGMNYLFRSIGQVLGVGLSLAIYGSEIHNKLKEILQNVDHGDYIYQHLLSDTNYLKNGKYITKELLSKLLKAYQESIITSFYPALLLAVLSVFISGGLALTYGLNRGHRFI</sequence>
<accession>K0K6S9</accession>
<evidence type="ECO:0000256" key="5">
    <source>
        <dbReference type="ARBA" id="ARBA00023136"/>
    </source>
</evidence>
<comment type="caution">
    <text evidence="9">The sequence shown here is derived from an EMBL/GenBank/DDBJ whole genome shotgun (WGS) entry which is preliminary data.</text>
</comment>
<gene>
    <name evidence="9" type="ORF">BN7_148</name>
</gene>
<name>K0K6S9_WICCF</name>
<dbReference type="PANTHER" id="PTHR23501:SF47">
    <property type="entry name" value="VACUOLAR BASIC AMINO ACID TRANSPORTER 1"/>
    <property type="match status" value="1"/>
</dbReference>
<dbReference type="InterPro" id="IPR011701">
    <property type="entry name" value="MFS"/>
</dbReference>
<dbReference type="GO" id="GO:0015174">
    <property type="term" value="F:basic amino acid transmembrane transporter activity"/>
    <property type="evidence" value="ECO:0007669"/>
    <property type="project" value="TreeGrafter"/>
</dbReference>
<evidence type="ECO:0000256" key="4">
    <source>
        <dbReference type="ARBA" id="ARBA00022989"/>
    </source>
</evidence>
<evidence type="ECO:0000256" key="7">
    <source>
        <dbReference type="SAM" id="Phobius"/>
    </source>
</evidence>
<feature type="domain" description="Major facilitator superfamily (MFS) profile" evidence="8">
    <location>
        <begin position="45"/>
        <end position="547"/>
    </location>
</feature>
<feature type="transmembrane region" description="Helical" evidence="7">
    <location>
        <begin position="293"/>
        <end position="314"/>
    </location>
</feature>
<feature type="region of interest" description="Disordered" evidence="6">
    <location>
        <begin position="1"/>
        <end position="20"/>
    </location>
</feature>